<dbReference type="SUPFAM" id="SSF57850">
    <property type="entry name" value="RING/U-box"/>
    <property type="match status" value="1"/>
</dbReference>
<dbReference type="CDD" id="cd16448">
    <property type="entry name" value="RING-H2"/>
    <property type="match status" value="1"/>
</dbReference>
<feature type="transmembrane region" description="Helical" evidence="3">
    <location>
        <begin position="513"/>
        <end position="531"/>
    </location>
</feature>
<dbReference type="AlphaFoldDB" id="A0A6A6RBJ4"/>
<gene>
    <name evidence="5" type="ORF">BU16DRAFT_532573</name>
</gene>
<accession>A0A6A6RBJ4</accession>
<keyword evidence="1" id="KW-0862">Zinc</keyword>
<dbReference type="InterPro" id="IPR001841">
    <property type="entry name" value="Znf_RING"/>
</dbReference>
<keyword evidence="1" id="KW-0863">Zinc-finger</keyword>
<proteinExistence type="predicted"/>
<protein>
    <recommendedName>
        <fullName evidence="4">RING-type domain-containing protein</fullName>
    </recommendedName>
</protein>
<evidence type="ECO:0000313" key="6">
    <source>
        <dbReference type="Proteomes" id="UP000799750"/>
    </source>
</evidence>
<dbReference type="PROSITE" id="PS50089">
    <property type="entry name" value="ZF_RING_2"/>
    <property type="match status" value="1"/>
</dbReference>
<organism evidence="5 6">
    <name type="scientific">Lophium mytilinum</name>
    <dbReference type="NCBI Taxonomy" id="390894"/>
    <lineage>
        <taxon>Eukaryota</taxon>
        <taxon>Fungi</taxon>
        <taxon>Dikarya</taxon>
        <taxon>Ascomycota</taxon>
        <taxon>Pezizomycotina</taxon>
        <taxon>Dothideomycetes</taxon>
        <taxon>Pleosporomycetidae</taxon>
        <taxon>Mytilinidiales</taxon>
        <taxon>Mytilinidiaceae</taxon>
        <taxon>Lophium</taxon>
    </lineage>
</organism>
<sequence length="532" mass="58256">MPASGGTRVHRGNMPARERTRGHGASMPAVQRPSARRANADATTTHLRSRLKDSWLQLVHSLTDIHEDDSTAADELELLHKHEKEGFTPTDDLLCNSLWEAFFDFKTSLDSLTTGPSLDDPTAYGRTTALHDDIGALSTHVCEVLASRTPEEITLELDTLETLHSVGLRAHAQINTGFARILAARLDFDGAYEAASTPVDITAFAASYDGPPVDCTICQEPSSNSSAGPPLLLPCPAAHVFHGPCLESLVNSASACNNRCPNCRHILPVPQSSLSRTVDRPARFSEVGARSAVHAVWQGVQDFMEVKRVFALVVGEPVGVDWMKERGWVGWETVKRGNKAVRGREGGDGSGMGFLEGIFVGDEELYAGPGVEGDSVGSDDEVVRETRANTTRANGLAEGQTRVVESNDGSEPMVVESSWVYRSLVVESSWIYRSRWESYWLNDPGWLSNSLSETSSLSDQEKVESKVDGETGDNSEDEVEEPKNVEHVEELLEELKKMGERDRRTPKISRKEYALLVLRLLIAGLALAVFYN</sequence>
<evidence type="ECO:0000256" key="2">
    <source>
        <dbReference type="SAM" id="MobiDB-lite"/>
    </source>
</evidence>
<evidence type="ECO:0000313" key="5">
    <source>
        <dbReference type="EMBL" id="KAF2502188.1"/>
    </source>
</evidence>
<keyword evidence="6" id="KW-1185">Reference proteome</keyword>
<dbReference type="InterPro" id="IPR013083">
    <property type="entry name" value="Znf_RING/FYVE/PHD"/>
</dbReference>
<dbReference type="GO" id="GO:0008270">
    <property type="term" value="F:zinc ion binding"/>
    <property type="evidence" value="ECO:0007669"/>
    <property type="project" value="UniProtKB-KW"/>
</dbReference>
<dbReference type="Proteomes" id="UP000799750">
    <property type="component" value="Unassembled WGS sequence"/>
</dbReference>
<feature type="region of interest" description="Disordered" evidence="2">
    <location>
        <begin position="452"/>
        <end position="486"/>
    </location>
</feature>
<feature type="compositionally biased region" description="Basic and acidic residues" evidence="2">
    <location>
        <begin position="459"/>
        <end position="469"/>
    </location>
</feature>
<dbReference type="EMBL" id="MU004181">
    <property type="protein sequence ID" value="KAF2502188.1"/>
    <property type="molecule type" value="Genomic_DNA"/>
</dbReference>
<keyword evidence="3" id="KW-1133">Transmembrane helix</keyword>
<reference evidence="5" key="1">
    <citation type="journal article" date="2020" name="Stud. Mycol.">
        <title>101 Dothideomycetes genomes: a test case for predicting lifestyles and emergence of pathogens.</title>
        <authorList>
            <person name="Haridas S."/>
            <person name="Albert R."/>
            <person name="Binder M."/>
            <person name="Bloem J."/>
            <person name="Labutti K."/>
            <person name="Salamov A."/>
            <person name="Andreopoulos B."/>
            <person name="Baker S."/>
            <person name="Barry K."/>
            <person name="Bills G."/>
            <person name="Bluhm B."/>
            <person name="Cannon C."/>
            <person name="Castanera R."/>
            <person name="Culley D."/>
            <person name="Daum C."/>
            <person name="Ezra D."/>
            <person name="Gonzalez J."/>
            <person name="Henrissat B."/>
            <person name="Kuo A."/>
            <person name="Liang C."/>
            <person name="Lipzen A."/>
            <person name="Lutzoni F."/>
            <person name="Magnuson J."/>
            <person name="Mondo S."/>
            <person name="Nolan M."/>
            <person name="Ohm R."/>
            <person name="Pangilinan J."/>
            <person name="Park H.-J."/>
            <person name="Ramirez L."/>
            <person name="Alfaro M."/>
            <person name="Sun H."/>
            <person name="Tritt A."/>
            <person name="Yoshinaga Y."/>
            <person name="Zwiers L.-H."/>
            <person name="Turgeon B."/>
            <person name="Goodwin S."/>
            <person name="Spatafora J."/>
            <person name="Crous P."/>
            <person name="Grigoriev I."/>
        </authorList>
    </citation>
    <scope>NUCLEOTIDE SEQUENCE</scope>
    <source>
        <strain evidence="5">CBS 269.34</strain>
    </source>
</reference>
<feature type="region of interest" description="Disordered" evidence="2">
    <location>
        <begin position="1"/>
        <end position="44"/>
    </location>
</feature>
<keyword evidence="1" id="KW-0479">Metal-binding</keyword>
<keyword evidence="3" id="KW-0812">Transmembrane</keyword>
<feature type="compositionally biased region" description="Acidic residues" evidence="2">
    <location>
        <begin position="470"/>
        <end position="480"/>
    </location>
</feature>
<name>A0A6A6RBJ4_9PEZI</name>
<dbReference type="OrthoDB" id="10556326at2759"/>
<evidence type="ECO:0000256" key="3">
    <source>
        <dbReference type="SAM" id="Phobius"/>
    </source>
</evidence>
<evidence type="ECO:0000259" key="4">
    <source>
        <dbReference type="PROSITE" id="PS50089"/>
    </source>
</evidence>
<feature type="domain" description="RING-type" evidence="4">
    <location>
        <begin position="215"/>
        <end position="264"/>
    </location>
</feature>
<dbReference type="Gene3D" id="3.30.40.10">
    <property type="entry name" value="Zinc/RING finger domain, C3HC4 (zinc finger)"/>
    <property type="match status" value="1"/>
</dbReference>
<keyword evidence="3" id="KW-0472">Membrane</keyword>
<evidence type="ECO:0000256" key="1">
    <source>
        <dbReference type="PROSITE-ProRule" id="PRU00175"/>
    </source>
</evidence>